<dbReference type="InParanoid" id="A3LV81"/>
<dbReference type="RefSeq" id="XP_001385109.2">
    <property type="nucleotide sequence ID" value="XM_001385072.1"/>
</dbReference>
<dbReference type="HOGENOM" id="CLU_020880_3_1_1"/>
<dbReference type="InterPro" id="IPR016274">
    <property type="entry name" value="Histidine_acid_Pase_euk"/>
</dbReference>
<dbReference type="CDD" id="cd07061">
    <property type="entry name" value="HP_HAP_like"/>
    <property type="match status" value="1"/>
</dbReference>
<dbReference type="OMA" id="WCAFEVN"/>
<dbReference type="GeneID" id="4839520"/>
<gene>
    <name evidence="5" type="primary">PHO12</name>
    <name evidence="5" type="ORF">PICST_46121</name>
</gene>
<keyword evidence="1 5" id="KW-0378">Hydrolase</keyword>
<dbReference type="PIRSF" id="PIRSF000894">
    <property type="entry name" value="Acid_phosphatase"/>
    <property type="match status" value="1"/>
</dbReference>
<dbReference type="AlphaFoldDB" id="A3LV81"/>
<dbReference type="PANTHER" id="PTHR20963">
    <property type="entry name" value="MULTIPLE INOSITOL POLYPHOSPHATE PHOSPHATASE-RELATED"/>
    <property type="match status" value="1"/>
</dbReference>
<feature type="disulfide bond" evidence="4">
    <location>
        <begin position="404"/>
        <end position="412"/>
    </location>
</feature>
<dbReference type="InterPro" id="IPR029033">
    <property type="entry name" value="His_PPase_superfam"/>
</dbReference>
<dbReference type="EC" id="3.1.3.2" evidence="5"/>
<keyword evidence="2" id="KW-0325">Glycoprotein</keyword>
<feature type="disulfide bond" evidence="4">
    <location>
        <begin position="261"/>
        <end position="274"/>
    </location>
</feature>
<evidence type="ECO:0000313" key="5">
    <source>
        <dbReference type="EMBL" id="ABN67080.2"/>
    </source>
</evidence>
<dbReference type="PANTHER" id="PTHR20963:SF18">
    <property type="entry name" value="ACID PHOSPHATASE PHO11-RELATED"/>
    <property type="match status" value="1"/>
</dbReference>
<evidence type="ECO:0000313" key="6">
    <source>
        <dbReference type="Proteomes" id="UP000002258"/>
    </source>
</evidence>
<keyword evidence="4" id="KW-1015">Disulfide bond</keyword>
<evidence type="ECO:0000256" key="4">
    <source>
        <dbReference type="PIRSR" id="PIRSR000894-2"/>
    </source>
</evidence>
<dbReference type="GO" id="GO:0009277">
    <property type="term" value="C:fungal-type cell wall"/>
    <property type="evidence" value="ECO:0007669"/>
    <property type="project" value="TreeGrafter"/>
</dbReference>
<dbReference type="Proteomes" id="UP000002258">
    <property type="component" value="Chromosome 5"/>
</dbReference>
<accession>A3LV81</accession>
<evidence type="ECO:0000256" key="2">
    <source>
        <dbReference type="ARBA" id="ARBA00023180"/>
    </source>
</evidence>
<keyword evidence="6" id="KW-1185">Reference proteome</keyword>
<dbReference type="GO" id="GO:0003993">
    <property type="term" value="F:acid phosphatase activity"/>
    <property type="evidence" value="ECO:0007669"/>
    <property type="project" value="UniProtKB-EC"/>
</dbReference>
<dbReference type="OrthoDB" id="6509975at2759"/>
<dbReference type="eggNOG" id="KOG1382">
    <property type="taxonomic scope" value="Eukaryota"/>
</dbReference>
<proteinExistence type="predicted"/>
<dbReference type="STRING" id="322104.A3LV81"/>
<feature type="active site" description="Nucleophile" evidence="3">
    <location>
        <position position="73"/>
    </location>
</feature>
<evidence type="ECO:0000256" key="3">
    <source>
        <dbReference type="PIRSR" id="PIRSR000894-1"/>
    </source>
</evidence>
<dbReference type="InterPro" id="IPR000560">
    <property type="entry name" value="His_Pase_clade-2"/>
</dbReference>
<name>A3LV81_PICST</name>
<feature type="disulfide bond" evidence="4">
    <location>
        <begin position="62"/>
        <end position="384"/>
    </location>
</feature>
<dbReference type="SUPFAM" id="SSF53254">
    <property type="entry name" value="Phosphoglycerate mutase-like"/>
    <property type="match status" value="1"/>
</dbReference>
<dbReference type="EMBL" id="CP000499">
    <property type="protein sequence ID" value="ABN67080.2"/>
    <property type="molecule type" value="Genomic_DNA"/>
</dbReference>
<protein>
    <submittedName>
        <fullName evidence="5">Acid phosphatase</fullName>
        <ecNumber evidence="5">3.1.3.2</ecNumber>
    </submittedName>
</protein>
<organism evidence="5 6">
    <name type="scientific">Scheffersomyces stipitis (strain ATCC 58785 / CBS 6054 / NBRC 10063 / NRRL Y-11545)</name>
    <name type="common">Yeast</name>
    <name type="synonym">Pichia stipitis</name>
    <dbReference type="NCBI Taxonomy" id="322104"/>
    <lineage>
        <taxon>Eukaryota</taxon>
        <taxon>Fungi</taxon>
        <taxon>Dikarya</taxon>
        <taxon>Ascomycota</taxon>
        <taxon>Saccharomycotina</taxon>
        <taxon>Pichiomycetes</taxon>
        <taxon>Debaryomycetaceae</taxon>
        <taxon>Scheffersomyces</taxon>
    </lineage>
</organism>
<dbReference type="Gene3D" id="3.40.50.1240">
    <property type="entry name" value="Phosphoglycerate mutase-like"/>
    <property type="match status" value="1"/>
</dbReference>
<sequence>MVSISKLLYSGLVFAPQNQFSDVASPELASKQQFNIVKYLAAAGPYIQGPGFGISTDTPDQCTVESVQLYMRHGERFPGLSVGQSHKAVVDKLQSYKGTFKGDLAFLNEYEYYVPNEDLYEYENTPINSPGPYTGYDNAVKAGSGFRAKYNDLFDADEKLPLFIAASARVQQTAEFFAEGFLGSAFSNDTINRVVVNEDKSFGLNSLVPRWGCPAYNGSAHAADVAKFPNTYLNNIVDRFTTANPGLNVTASDVNQLFAICAYEMDCKGYSPFCGIFTQDEYVTYGYANDLNFYYSSGPGGDHSVHAGSVQLNATLALLKDDSSKNKIWLTFTHDTDIELFSSALGLFDTVEPLPFDRVRLTDTYHHVDITPMGGRFVTEKLACGNETYVRFIVNDAVVPVKNCADGPGFSCSLDNFEKYVNSRIGDIDIVKDCKVPEGVPTELTFYWDYTEVNYNATAQRIVA</sequence>
<reference evidence="5 6" key="1">
    <citation type="journal article" date="2007" name="Nat. Biotechnol.">
        <title>Genome sequence of the lignocellulose-bioconverting and xylose-fermenting yeast Pichia stipitis.</title>
        <authorList>
            <person name="Jeffries T.W."/>
            <person name="Grigoriev I.V."/>
            <person name="Grimwood J."/>
            <person name="Laplaza J.M."/>
            <person name="Aerts A."/>
            <person name="Salamov A."/>
            <person name="Schmutz J."/>
            <person name="Lindquist E."/>
            <person name="Dehal P."/>
            <person name="Shapiro H."/>
            <person name="Jin Y.S."/>
            <person name="Passoth V."/>
            <person name="Richardson P.M."/>
        </authorList>
    </citation>
    <scope>NUCLEOTIDE SEQUENCE [LARGE SCALE GENOMIC DNA]</scope>
    <source>
        <strain evidence="6">ATCC 58785 / CBS 6054 / NBRC 10063 / NRRL Y-11545</strain>
    </source>
</reference>
<dbReference type="Pfam" id="PF00328">
    <property type="entry name" value="His_Phos_2"/>
    <property type="match status" value="1"/>
</dbReference>
<evidence type="ECO:0000256" key="1">
    <source>
        <dbReference type="ARBA" id="ARBA00022801"/>
    </source>
</evidence>
<dbReference type="KEGG" id="pic:PICST_46121"/>
<feature type="active site" description="Proton donor" evidence="3">
    <location>
        <position position="335"/>
    </location>
</feature>
<dbReference type="FunCoup" id="A3LV81">
    <property type="interactions" value="502"/>
</dbReference>